<name>A0A852SV09_9MICO</name>
<comment type="catalytic activity">
    <reaction evidence="2">
        <text>L-homoserine + acetyl-CoA = O-acetyl-L-homoserine + CoA</text>
        <dbReference type="Rhea" id="RHEA:13701"/>
        <dbReference type="ChEBI" id="CHEBI:57287"/>
        <dbReference type="ChEBI" id="CHEBI:57288"/>
        <dbReference type="ChEBI" id="CHEBI:57476"/>
        <dbReference type="ChEBI" id="CHEBI:57716"/>
        <dbReference type="EC" id="2.3.1.31"/>
    </reaction>
</comment>
<dbReference type="PANTHER" id="PTHR32268">
    <property type="entry name" value="HOMOSERINE O-ACETYLTRANSFERASE"/>
    <property type="match status" value="1"/>
</dbReference>
<keyword evidence="2 5" id="KW-0012">Acyltransferase</keyword>
<dbReference type="RefSeq" id="WP_179453992.1">
    <property type="nucleotide sequence ID" value="NZ_BAAAPX010000001.1"/>
</dbReference>
<dbReference type="PANTHER" id="PTHR32268:SF11">
    <property type="entry name" value="HOMOSERINE O-ACETYLTRANSFERASE"/>
    <property type="match status" value="1"/>
</dbReference>
<dbReference type="GO" id="GO:0005737">
    <property type="term" value="C:cytoplasm"/>
    <property type="evidence" value="ECO:0007669"/>
    <property type="project" value="UniProtKB-SubCell"/>
</dbReference>
<dbReference type="PIRSF" id="PIRSF000443">
    <property type="entry name" value="Homoser_Ac_trans"/>
    <property type="match status" value="1"/>
</dbReference>
<evidence type="ECO:0000313" key="5">
    <source>
        <dbReference type="EMBL" id="NYD72697.1"/>
    </source>
</evidence>
<gene>
    <name evidence="2" type="primary">metXA</name>
    <name evidence="5" type="ORF">BJ963_000216</name>
</gene>
<proteinExistence type="inferred from homology"/>
<sequence length="401" mass="43193">MEWQTSADTAPSSFITEAQARTLLGKPPASGAWKESDPAGDRQFAGIGAFSFESGETLPFVRVAYETWGALSPERDNAVLVLHALTGDSHAAGPAGRGHRTPGWWQGIIGPGKAIDTDRWFVVAPNMLGGCQGTTGPASLAPDGAEWGARFPFTTIRDQVAAQAALSDAIGLDRWAAVVGGSMGGMQALEWAVMFPERVERLAVIAAPPYSTADQIALNSVQIEAVRTDPLFRGGQYYDAEDGDGPHRGLALARRMALLNYRSPSELNERFQRAWQSEISPLGGGGRFAVESYLDFHGNKFTRRFDANSYITLVEAMNSHDVGRGRGGIAAALSRVTARTLVVGIDSDRLFPVEGQEQIAYHVPDTLDGRVPVVIRSDFGHDGFLIEDDVVSAQLRRLLDV</sequence>
<dbReference type="NCBIfam" id="TIGR01392">
    <property type="entry name" value="homoserO_Ac_trn"/>
    <property type="match status" value="1"/>
</dbReference>
<dbReference type="GO" id="GO:0004414">
    <property type="term" value="F:homoserine O-acetyltransferase activity"/>
    <property type="evidence" value="ECO:0007669"/>
    <property type="project" value="UniProtKB-UniRule"/>
</dbReference>
<dbReference type="EC" id="2.3.1.31" evidence="2"/>
<dbReference type="AlphaFoldDB" id="A0A852SV09"/>
<dbReference type="NCBIfam" id="NF001209">
    <property type="entry name" value="PRK00175.1"/>
    <property type="match status" value="1"/>
</dbReference>
<dbReference type="HAMAP" id="MF_00296">
    <property type="entry name" value="MetX_acyltransf"/>
    <property type="match status" value="1"/>
</dbReference>
<protein>
    <recommendedName>
        <fullName evidence="2">Homoserine O-acetyltransferase</fullName>
        <shortName evidence="2">HAT</shortName>
        <ecNumber evidence="2">2.3.1.31</ecNumber>
    </recommendedName>
    <alternativeName>
        <fullName evidence="2">Homoserine transacetylase</fullName>
        <shortName evidence="2">HTA</shortName>
    </alternativeName>
</protein>
<feature type="binding site" evidence="2">
    <location>
        <position position="254"/>
    </location>
    <ligand>
        <name>substrate</name>
    </ligand>
</feature>
<feature type="active site" evidence="2 3">
    <location>
        <position position="381"/>
    </location>
</feature>
<keyword evidence="2" id="KW-0963">Cytoplasm</keyword>
<keyword evidence="2" id="KW-0486">Methionine biosynthesis</keyword>
<evidence type="ECO:0000259" key="4">
    <source>
        <dbReference type="Pfam" id="PF00561"/>
    </source>
</evidence>
<evidence type="ECO:0000256" key="2">
    <source>
        <dbReference type="HAMAP-Rule" id="MF_00296"/>
    </source>
</evidence>
<dbReference type="InterPro" id="IPR000073">
    <property type="entry name" value="AB_hydrolase_1"/>
</dbReference>
<feature type="domain" description="AB hydrolase-1" evidence="4">
    <location>
        <begin position="77"/>
        <end position="385"/>
    </location>
</feature>
<dbReference type="GO" id="GO:0009086">
    <property type="term" value="P:methionine biosynthetic process"/>
    <property type="evidence" value="ECO:0007669"/>
    <property type="project" value="UniProtKB-UniRule"/>
</dbReference>
<evidence type="ECO:0000256" key="3">
    <source>
        <dbReference type="PIRSR" id="PIRSR000443-1"/>
    </source>
</evidence>
<dbReference type="GO" id="GO:0009092">
    <property type="term" value="P:homoserine metabolic process"/>
    <property type="evidence" value="ECO:0007669"/>
    <property type="project" value="TreeGrafter"/>
</dbReference>
<dbReference type="InterPro" id="IPR008220">
    <property type="entry name" value="HAT_MetX-like"/>
</dbReference>
<dbReference type="EMBL" id="JACCBJ010000001">
    <property type="protein sequence ID" value="NYD72697.1"/>
    <property type="molecule type" value="Genomic_DNA"/>
</dbReference>
<organism evidence="5 6">
    <name type="scientific">Leifsonia soli</name>
    <dbReference type="NCBI Taxonomy" id="582665"/>
    <lineage>
        <taxon>Bacteria</taxon>
        <taxon>Bacillati</taxon>
        <taxon>Actinomycetota</taxon>
        <taxon>Actinomycetes</taxon>
        <taxon>Micrococcales</taxon>
        <taxon>Microbacteriaceae</taxon>
        <taxon>Leifsonia</taxon>
    </lineage>
</organism>
<keyword evidence="1 2" id="KW-0808">Transferase</keyword>
<dbReference type="InterPro" id="IPR029058">
    <property type="entry name" value="AB_hydrolase_fold"/>
</dbReference>
<dbReference type="SUPFAM" id="SSF53474">
    <property type="entry name" value="alpha/beta-Hydrolases"/>
    <property type="match status" value="1"/>
</dbReference>
<evidence type="ECO:0000256" key="1">
    <source>
        <dbReference type="ARBA" id="ARBA00022679"/>
    </source>
</evidence>
<comment type="subcellular location">
    <subcellularLocation>
        <location evidence="2">Cytoplasm</location>
    </subcellularLocation>
</comment>
<comment type="caution">
    <text evidence="5">The sequence shown here is derived from an EMBL/GenBank/DDBJ whole genome shotgun (WGS) entry which is preliminary data.</text>
</comment>
<evidence type="ECO:0000313" key="6">
    <source>
        <dbReference type="Proteomes" id="UP000589620"/>
    </source>
</evidence>
<comment type="pathway">
    <text evidence="2">Amino-acid biosynthesis; L-methionine biosynthesis via de novo pathway; O-acetyl-L-homoserine from L-homoserine: step 1/1.</text>
</comment>
<comment type="function">
    <text evidence="2">Transfers an acetyl group from acetyl-CoA to L-homoserine, forming acetyl-L-homoserine.</text>
</comment>
<comment type="similarity">
    <text evidence="2">Belongs to the AB hydrolase superfamily. MetX family.</text>
</comment>
<reference evidence="5 6" key="1">
    <citation type="submission" date="2020-07" db="EMBL/GenBank/DDBJ databases">
        <title>Sequencing the genomes of 1000 actinobacteria strains.</title>
        <authorList>
            <person name="Klenk H.-P."/>
        </authorList>
    </citation>
    <scope>NUCLEOTIDE SEQUENCE [LARGE SCALE GENOMIC DNA]</scope>
    <source>
        <strain evidence="5 6">DSM 23871</strain>
    </source>
</reference>
<dbReference type="Pfam" id="PF00561">
    <property type="entry name" value="Abhydrolase_1"/>
    <property type="match status" value="1"/>
</dbReference>
<accession>A0A852SV09</accession>
<keyword evidence="2" id="KW-0028">Amino-acid biosynthesis</keyword>
<feature type="active site" description="Nucleophile" evidence="2 3">
    <location>
        <position position="182"/>
    </location>
</feature>
<dbReference type="Gene3D" id="3.40.50.1820">
    <property type="entry name" value="alpha/beta hydrolase"/>
    <property type="match status" value="1"/>
</dbReference>
<comment type="caution">
    <text evidence="2">Lacks conserved residue(s) required for the propagation of feature annotation.</text>
</comment>
<feature type="binding site" evidence="2">
    <location>
        <position position="382"/>
    </location>
    <ligand>
        <name>substrate</name>
    </ligand>
</feature>
<keyword evidence="6" id="KW-1185">Reference proteome</keyword>
<dbReference type="Proteomes" id="UP000589620">
    <property type="component" value="Unassembled WGS sequence"/>
</dbReference>
<feature type="active site" evidence="2 3">
    <location>
        <position position="348"/>
    </location>
</feature>
<comment type="subunit">
    <text evidence="2">Homodimer.</text>
</comment>
<dbReference type="UniPathway" id="UPA00051">
    <property type="reaction ID" value="UER00074"/>
</dbReference>